<sequence length="329" mass="36552">MLNLSVALLYARPGVPDGSCVQVMCIPDSITPGKDFHTTVRWCLQRPRAFHGSFDIIDRDTKDPYGSTGFTPGGAYQCGEHTYTQNVKAVTPQPDLMFKFFLQPVWGPPDLNSYDPFPNVIAEVGLNKQPDFGALVNDCAPVPTRVWNVAPTGQQNGIDFPKLPDCVTPGEPWSIRVNTHLETEDAADLRVNLQIGTGADKYLGAKDIYVGESNVYGVLSNPVATKWSDLPPKYWTSHDIEFTSKQTELVNKGDNIYIAAFMVPKGEVYDAKQEWTCKWRLHCAAGWKTLLMLFHTSMYNENIKTSLSMDTQALNLSLTLALTLALNRS</sequence>
<dbReference type="AlphaFoldDB" id="A0A835ZD28"/>
<name>A0A835ZD28_9STRA</name>
<organism evidence="1 2">
    <name type="scientific">Tribonema minus</name>
    <dbReference type="NCBI Taxonomy" id="303371"/>
    <lineage>
        <taxon>Eukaryota</taxon>
        <taxon>Sar</taxon>
        <taxon>Stramenopiles</taxon>
        <taxon>Ochrophyta</taxon>
        <taxon>PX clade</taxon>
        <taxon>Xanthophyceae</taxon>
        <taxon>Tribonematales</taxon>
        <taxon>Tribonemataceae</taxon>
        <taxon>Tribonema</taxon>
    </lineage>
</organism>
<keyword evidence="2" id="KW-1185">Reference proteome</keyword>
<evidence type="ECO:0000313" key="2">
    <source>
        <dbReference type="Proteomes" id="UP000664859"/>
    </source>
</evidence>
<accession>A0A835ZD28</accession>
<proteinExistence type="predicted"/>
<evidence type="ECO:0000313" key="1">
    <source>
        <dbReference type="EMBL" id="KAG5190843.1"/>
    </source>
</evidence>
<reference evidence="1" key="1">
    <citation type="submission" date="2021-02" db="EMBL/GenBank/DDBJ databases">
        <title>First Annotated Genome of the Yellow-green Alga Tribonema minus.</title>
        <authorList>
            <person name="Mahan K.M."/>
        </authorList>
    </citation>
    <scope>NUCLEOTIDE SEQUENCE</scope>
    <source>
        <strain evidence="1">UTEX B ZZ1240</strain>
    </source>
</reference>
<dbReference type="EMBL" id="JAFCMP010000027">
    <property type="protein sequence ID" value="KAG5190843.1"/>
    <property type="molecule type" value="Genomic_DNA"/>
</dbReference>
<gene>
    <name evidence="1" type="ORF">JKP88DRAFT_175213</name>
</gene>
<comment type="caution">
    <text evidence="1">The sequence shown here is derived from an EMBL/GenBank/DDBJ whole genome shotgun (WGS) entry which is preliminary data.</text>
</comment>
<dbReference type="Proteomes" id="UP000664859">
    <property type="component" value="Unassembled WGS sequence"/>
</dbReference>
<protein>
    <submittedName>
        <fullName evidence="1">Uncharacterized protein</fullName>
    </submittedName>
</protein>